<dbReference type="EC" id="2.7.10.1" evidence="2"/>
<gene>
    <name evidence="22 23" type="primary">LOC117642816</name>
</gene>
<evidence type="ECO:0000256" key="15">
    <source>
        <dbReference type="ARBA" id="ARBA00051243"/>
    </source>
</evidence>
<evidence type="ECO:0000256" key="17">
    <source>
        <dbReference type="SAM" id="Phobius"/>
    </source>
</evidence>
<reference evidence="22 23" key="1">
    <citation type="submission" date="2025-04" db="UniProtKB">
        <authorList>
            <consortium name="RefSeq"/>
        </authorList>
    </citation>
    <scope>IDENTIFICATION</scope>
    <source>
        <tissue evidence="22 23">Total insect</tissue>
    </source>
</reference>
<dbReference type="Pfam" id="PF07714">
    <property type="entry name" value="PK_Tyr_Ser-Thr"/>
    <property type="match status" value="1"/>
</dbReference>
<dbReference type="RefSeq" id="XP_034237274.1">
    <property type="nucleotide sequence ID" value="XM_034381383.1"/>
</dbReference>
<dbReference type="InterPro" id="IPR017441">
    <property type="entry name" value="Protein_kinase_ATP_BS"/>
</dbReference>
<evidence type="ECO:0000313" key="22">
    <source>
        <dbReference type="RefSeq" id="XP_034237274.1"/>
    </source>
</evidence>
<keyword evidence="3" id="KW-0808">Transferase</keyword>
<dbReference type="InterPro" id="IPR011009">
    <property type="entry name" value="Kinase-like_dom_sf"/>
</dbReference>
<keyword evidence="21" id="KW-1185">Reference proteome</keyword>
<keyword evidence="11 17" id="KW-0472">Membrane</keyword>
<evidence type="ECO:0000256" key="6">
    <source>
        <dbReference type="ARBA" id="ARBA00022737"/>
    </source>
</evidence>
<proteinExistence type="predicted"/>
<dbReference type="InterPro" id="IPR003961">
    <property type="entry name" value="FN3_dom"/>
</dbReference>
<dbReference type="SUPFAM" id="SSF49265">
    <property type="entry name" value="Fibronectin type III"/>
    <property type="match status" value="1"/>
</dbReference>
<keyword evidence="6" id="KW-0677">Repeat</keyword>
<keyword evidence="5 18" id="KW-0732">Signal</keyword>
<comment type="subcellular location">
    <subcellularLocation>
        <location evidence="1">Membrane</location>
        <topology evidence="1">Single-pass type I membrane protein</topology>
    </subcellularLocation>
</comment>
<dbReference type="CDD" id="cd00063">
    <property type="entry name" value="FN3"/>
    <property type="match status" value="1"/>
</dbReference>
<dbReference type="GeneID" id="117642816"/>
<evidence type="ECO:0000256" key="1">
    <source>
        <dbReference type="ARBA" id="ARBA00004479"/>
    </source>
</evidence>
<dbReference type="GO" id="GO:0043235">
    <property type="term" value="C:receptor complex"/>
    <property type="evidence" value="ECO:0007669"/>
    <property type="project" value="TreeGrafter"/>
</dbReference>
<dbReference type="Proteomes" id="UP000515158">
    <property type="component" value="Unplaced"/>
</dbReference>
<evidence type="ECO:0000256" key="18">
    <source>
        <dbReference type="SAM" id="SignalP"/>
    </source>
</evidence>
<evidence type="ECO:0000256" key="4">
    <source>
        <dbReference type="ARBA" id="ARBA00022692"/>
    </source>
</evidence>
<dbReference type="InterPro" id="IPR013783">
    <property type="entry name" value="Ig-like_fold"/>
</dbReference>
<evidence type="ECO:0000259" key="19">
    <source>
        <dbReference type="PROSITE" id="PS50011"/>
    </source>
</evidence>
<dbReference type="SUPFAM" id="SSF56112">
    <property type="entry name" value="Protein kinase-like (PK-like)"/>
    <property type="match status" value="1"/>
</dbReference>
<dbReference type="OrthoDB" id="3256376at2759"/>
<feature type="domain" description="Fibronectin type-III" evidence="20">
    <location>
        <begin position="88"/>
        <end position="181"/>
    </location>
</feature>
<dbReference type="GO" id="GO:0004714">
    <property type="term" value="F:transmembrane receptor protein tyrosine kinase activity"/>
    <property type="evidence" value="ECO:0007669"/>
    <property type="project" value="UniProtKB-EC"/>
</dbReference>
<dbReference type="InterPro" id="IPR008266">
    <property type="entry name" value="Tyr_kinase_AS"/>
</dbReference>
<feature type="binding site" evidence="16">
    <location>
        <position position="509"/>
    </location>
    <ligand>
        <name>ATP</name>
        <dbReference type="ChEBI" id="CHEBI:30616"/>
    </ligand>
</feature>
<evidence type="ECO:0000256" key="9">
    <source>
        <dbReference type="ARBA" id="ARBA00022840"/>
    </source>
</evidence>
<dbReference type="GO" id="GO:0005524">
    <property type="term" value="F:ATP binding"/>
    <property type="evidence" value="ECO:0007669"/>
    <property type="project" value="UniProtKB-UniRule"/>
</dbReference>
<evidence type="ECO:0000256" key="16">
    <source>
        <dbReference type="PROSITE-ProRule" id="PRU10141"/>
    </source>
</evidence>
<keyword evidence="12" id="KW-0829">Tyrosine-protein kinase</keyword>
<keyword evidence="14" id="KW-0325">Glycoprotein</keyword>
<evidence type="ECO:0000259" key="20">
    <source>
        <dbReference type="PROSITE" id="PS50853"/>
    </source>
</evidence>
<evidence type="ECO:0000256" key="5">
    <source>
        <dbReference type="ARBA" id="ARBA00022729"/>
    </source>
</evidence>
<evidence type="ECO:0000256" key="14">
    <source>
        <dbReference type="ARBA" id="ARBA00023180"/>
    </source>
</evidence>
<evidence type="ECO:0000256" key="12">
    <source>
        <dbReference type="ARBA" id="ARBA00023137"/>
    </source>
</evidence>
<dbReference type="GO" id="GO:0005886">
    <property type="term" value="C:plasma membrane"/>
    <property type="evidence" value="ECO:0007669"/>
    <property type="project" value="TreeGrafter"/>
</dbReference>
<dbReference type="FunFam" id="1.10.510.10:FF:000190">
    <property type="entry name" value="Proto-oncogene tyrosine-protein kinase receptor Ret"/>
    <property type="match status" value="1"/>
</dbReference>
<feature type="transmembrane region" description="Helical" evidence="17">
    <location>
        <begin position="402"/>
        <end position="424"/>
    </location>
</feature>
<comment type="catalytic activity">
    <reaction evidence="15">
        <text>L-tyrosyl-[protein] + ATP = O-phospho-L-tyrosyl-[protein] + ADP + H(+)</text>
        <dbReference type="Rhea" id="RHEA:10596"/>
        <dbReference type="Rhea" id="RHEA-COMP:10136"/>
        <dbReference type="Rhea" id="RHEA-COMP:20101"/>
        <dbReference type="ChEBI" id="CHEBI:15378"/>
        <dbReference type="ChEBI" id="CHEBI:30616"/>
        <dbReference type="ChEBI" id="CHEBI:46858"/>
        <dbReference type="ChEBI" id="CHEBI:61978"/>
        <dbReference type="ChEBI" id="CHEBI:456216"/>
        <dbReference type="EC" id="2.7.10.1"/>
    </reaction>
</comment>
<keyword evidence="10 17" id="KW-1133">Transmembrane helix</keyword>
<accession>A0A6P8ZKK7</accession>
<dbReference type="Gene3D" id="2.60.40.10">
    <property type="entry name" value="Immunoglobulins"/>
    <property type="match status" value="1"/>
</dbReference>
<dbReference type="Gene3D" id="1.10.510.10">
    <property type="entry name" value="Transferase(Phosphotransferase) domain 1"/>
    <property type="match status" value="1"/>
</dbReference>
<dbReference type="InterPro" id="IPR001245">
    <property type="entry name" value="Ser-Thr/Tyr_kinase_cat_dom"/>
</dbReference>
<evidence type="ECO:0000256" key="11">
    <source>
        <dbReference type="ARBA" id="ARBA00023136"/>
    </source>
</evidence>
<dbReference type="InterPro" id="IPR036116">
    <property type="entry name" value="FN3_sf"/>
</dbReference>
<dbReference type="InterPro" id="IPR020635">
    <property type="entry name" value="Tyr_kinase_cat_dom"/>
</dbReference>
<dbReference type="PROSITE" id="PS00107">
    <property type="entry name" value="PROTEIN_KINASE_ATP"/>
    <property type="match status" value="1"/>
</dbReference>
<dbReference type="GO" id="GO:1902533">
    <property type="term" value="P:positive regulation of intracellular signal transduction"/>
    <property type="evidence" value="ECO:0007669"/>
    <property type="project" value="UniProtKB-ARBA"/>
</dbReference>
<evidence type="ECO:0000313" key="21">
    <source>
        <dbReference type="Proteomes" id="UP000515158"/>
    </source>
</evidence>
<dbReference type="PROSITE" id="PS00109">
    <property type="entry name" value="PROTEIN_KINASE_TYR"/>
    <property type="match status" value="1"/>
</dbReference>
<keyword evidence="4 17" id="KW-0812">Transmembrane</keyword>
<evidence type="ECO:0000256" key="8">
    <source>
        <dbReference type="ARBA" id="ARBA00022777"/>
    </source>
</evidence>
<dbReference type="PANTHER" id="PTHR24416:SF620">
    <property type="entry name" value="TYROSINE-PROTEIN KINASE RECEPTOR TORSO"/>
    <property type="match status" value="1"/>
</dbReference>
<dbReference type="GO" id="GO:0007169">
    <property type="term" value="P:cell surface receptor protein tyrosine kinase signaling pathway"/>
    <property type="evidence" value="ECO:0007669"/>
    <property type="project" value="TreeGrafter"/>
</dbReference>
<evidence type="ECO:0000256" key="3">
    <source>
        <dbReference type="ARBA" id="ARBA00022679"/>
    </source>
</evidence>
<sequence length="814" mass="89468">MPGLAPQVPLLLVILVQLVQLSAGQEAAVDLALLAQCQAIACERGECDLPTTCCTPQLPEEYDQAICSPVCECAQAGAPQDDPGSCAVLPAPSLHCHQDRLLSVRWGPAGLPATTVFLLEMKVEGGDWQAANLTRRQIGYVRFLQPETNYTFRVTAFTPQGRQRHCMSPPSDWLSTLSEDHDPGMPSPLRLDSIDYRERSGRAVVSWSGGSDPACLYAVRWFPRNDARYRDYEYFVYESPMKATELLDLDERYNVRVAAVSANMERESNHTGLYVSTKTCLEANHYNLSICKPPAVENVKVSVLRVKSSAKVRDVIVDLYVNWTRPVADPDIYRIYVKDHSVVGIRRTATAPGNATSVEMADVGVLPSFVVEIWAESAGGVGPSVLELCPGVKPEPESQGGWVATVLGLVLVMTILVALFLFAARRRARKARIKRDRNKTFEDLDRNQKVPDGGLLAVPGGAIGVELEGCLIASSSLLLLDTLGSGCFGTVCKGVLTCPDGKMEDVAVKRLRDAATPEEKARFAEEIALMKSVGQHKNIVSMVGCCVDSGVTLLVVEYCALGDLQRFLREAAKAMSADNLTYISLFHSDCDSDSSPCSSYYDGCTKAKPLTAVSNATYGLNLAEPNPSGHSGLRIYAKDLLAIARQVAIGMEYLASIRVVHRDLAARNILVCEDRTVKISDFGLSRDIYEQNVYHQSGFDKVPIKWMAMESLLHREYTTQSDVWSFGILLWEIVTFGGSPYPSIPNSGLFQVLQRGYRMDRPGNCSEELYKVMRRCWMENPLERPTFTDLKKSLDDLLQAAAGSDGAEYLPLFS</sequence>
<evidence type="ECO:0000256" key="7">
    <source>
        <dbReference type="ARBA" id="ARBA00022741"/>
    </source>
</evidence>
<dbReference type="RefSeq" id="XP_034237275.1">
    <property type="nucleotide sequence ID" value="XM_034381384.1"/>
</dbReference>
<feature type="chain" id="PRO_5044654902" description="receptor protein-tyrosine kinase" evidence="18">
    <location>
        <begin position="25"/>
        <end position="814"/>
    </location>
</feature>
<evidence type="ECO:0000256" key="2">
    <source>
        <dbReference type="ARBA" id="ARBA00011902"/>
    </source>
</evidence>
<keyword evidence="13" id="KW-0675">Receptor</keyword>
<protein>
    <recommendedName>
        <fullName evidence="2">receptor protein-tyrosine kinase</fullName>
        <ecNumber evidence="2">2.7.10.1</ecNumber>
    </recommendedName>
</protein>
<dbReference type="KEGG" id="tpal:117642816"/>
<evidence type="ECO:0000256" key="10">
    <source>
        <dbReference type="ARBA" id="ARBA00022989"/>
    </source>
</evidence>
<dbReference type="SMART" id="SM00219">
    <property type="entry name" value="TyrKc"/>
    <property type="match status" value="1"/>
</dbReference>
<keyword evidence="7 16" id="KW-0547">Nucleotide-binding</keyword>
<feature type="domain" description="Protein kinase" evidence="19">
    <location>
        <begin position="477"/>
        <end position="798"/>
    </location>
</feature>
<dbReference type="SMART" id="SM00060">
    <property type="entry name" value="FN3"/>
    <property type="match status" value="2"/>
</dbReference>
<keyword evidence="8" id="KW-0418">Kinase</keyword>
<keyword evidence="9 16" id="KW-0067">ATP-binding</keyword>
<dbReference type="Gene3D" id="3.30.200.20">
    <property type="entry name" value="Phosphorylase Kinase, domain 1"/>
    <property type="match status" value="1"/>
</dbReference>
<dbReference type="PROSITE" id="PS50853">
    <property type="entry name" value="FN3"/>
    <property type="match status" value="1"/>
</dbReference>
<dbReference type="AlphaFoldDB" id="A0A6P8ZKK7"/>
<organism evidence="22">
    <name type="scientific">Thrips palmi</name>
    <name type="common">Melon thrips</name>
    <dbReference type="NCBI Taxonomy" id="161013"/>
    <lineage>
        <taxon>Eukaryota</taxon>
        <taxon>Metazoa</taxon>
        <taxon>Ecdysozoa</taxon>
        <taxon>Arthropoda</taxon>
        <taxon>Hexapoda</taxon>
        <taxon>Insecta</taxon>
        <taxon>Pterygota</taxon>
        <taxon>Neoptera</taxon>
        <taxon>Paraneoptera</taxon>
        <taxon>Thysanoptera</taxon>
        <taxon>Terebrantia</taxon>
        <taxon>Thripoidea</taxon>
        <taxon>Thripidae</taxon>
        <taxon>Thrips</taxon>
    </lineage>
</organism>
<dbReference type="InterPro" id="IPR050122">
    <property type="entry name" value="RTK"/>
</dbReference>
<dbReference type="PROSITE" id="PS50011">
    <property type="entry name" value="PROTEIN_KINASE_DOM"/>
    <property type="match status" value="1"/>
</dbReference>
<name>A0A6P8ZKK7_THRPL</name>
<evidence type="ECO:0000313" key="23">
    <source>
        <dbReference type="RefSeq" id="XP_034237275.1"/>
    </source>
</evidence>
<dbReference type="CDD" id="cd00192">
    <property type="entry name" value="PTKc"/>
    <property type="match status" value="1"/>
</dbReference>
<evidence type="ECO:0000256" key="13">
    <source>
        <dbReference type="ARBA" id="ARBA00023170"/>
    </source>
</evidence>
<dbReference type="InterPro" id="IPR000719">
    <property type="entry name" value="Prot_kinase_dom"/>
</dbReference>
<feature type="signal peptide" evidence="18">
    <location>
        <begin position="1"/>
        <end position="24"/>
    </location>
</feature>
<dbReference type="PANTHER" id="PTHR24416">
    <property type="entry name" value="TYROSINE-PROTEIN KINASE RECEPTOR"/>
    <property type="match status" value="1"/>
</dbReference>